<dbReference type="GO" id="GO:0006629">
    <property type="term" value="P:lipid metabolic process"/>
    <property type="evidence" value="ECO:0007669"/>
    <property type="project" value="UniProtKB-KW"/>
</dbReference>
<dbReference type="SMART" id="SM00563">
    <property type="entry name" value="PlsC"/>
    <property type="match status" value="1"/>
</dbReference>
<comment type="caution">
    <text evidence="10">The sequence shown here is derived from an EMBL/GenBank/DDBJ whole genome shotgun (WGS) entry which is preliminary data.</text>
</comment>
<keyword evidence="2 10" id="KW-0808">Transferase</keyword>
<gene>
    <name evidence="10" type="ORF">BCF46_2689</name>
</gene>
<feature type="domain" description="Phospholipid/glycerol acyltransferase" evidence="9">
    <location>
        <begin position="90"/>
        <end position="205"/>
    </location>
</feature>
<keyword evidence="11" id="KW-1185">Reference proteome</keyword>
<evidence type="ECO:0000256" key="2">
    <source>
        <dbReference type="ARBA" id="ARBA00022679"/>
    </source>
</evidence>
<evidence type="ECO:0000256" key="7">
    <source>
        <dbReference type="ARBA" id="ARBA00023315"/>
    </source>
</evidence>
<dbReference type="AlphaFoldDB" id="A0A497VDM8"/>
<evidence type="ECO:0000256" key="4">
    <source>
        <dbReference type="ARBA" id="ARBA00022989"/>
    </source>
</evidence>
<evidence type="ECO:0000313" key="11">
    <source>
        <dbReference type="Proteomes" id="UP000269157"/>
    </source>
</evidence>
<dbReference type="RefSeq" id="WP_121025018.1">
    <property type="nucleotide sequence ID" value="NZ_RCCE01000004.1"/>
</dbReference>
<dbReference type="Pfam" id="PF01553">
    <property type="entry name" value="Acyltransferase"/>
    <property type="match status" value="1"/>
</dbReference>
<proteinExistence type="predicted"/>
<dbReference type="Proteomes" id="UP000269157">
    <property type="component" value="Unassembled WGS sequence"/>
</dbReference>
<keyword evidence="3 8" id="KW-0812">Transmembrane</keyword>
<comment type="subcellular location">
    <subcellularLocation>
        <location evidence="1">Membrane</location>
    </subcellularLocation>
</comment>
<keyword evidence="4 8" id="KW-1133">Transmembrane helix</keyword>
<evidence type="ECO:0000259" key="9">
    <source>
        <dbReference type="SMART" id="SM00563"/>
    </source>
</evidence>
<protein>
    <submittedName>
        <fullName evidence="10">Lyso-ornithine lipid acyltransferase</fullName>
    </submittedName>
</protein>
<dbReference type="PANTHER" id="PTHR23063">
    <property type="entry name" value="PHOSPHOLIPID ACYLTRANSFERASE"/>
    <property type="match status" value="1"/>
</dbReference>
<dbReference type="OrthoDB" id="9806880at2"/>
<keyword evidence="6 8" id="KW-0472">Membrane</keyword>
<evidence type="ECO:0000256" key="3">
    <source>
        <dbReference type="ARBA" id="ARBA00022692"/>
    </source>
</evidence>
<evidence type="ECO:0000256" key="5">
    <source>
        <dbReference type="ARBA" id="ARBA00023098"/>
    </source>
</evidence>
<name>A0A497VDM8_9RHOB</name>
<dbReference type="GO" id="GO:0016020">
    <property type="term" value="C:membrane"/>
    <property type="evidence" value="ECO:0007669"/>
    <property type="project" value="UniProtKB-SubCell"/>
</dbReference>
<organism evidence="10 11">
    <name type="scientific">Litoreibacter meonggei</name>
    <dbReference type="NCBI Taxonomy" id="1049199"/>
    <lineage>
        <taxon>Bacteria</taxon>
        <taxon>Pseudomonadati</taxon>
        <taxon>Pseudomonadota</taxon>
        <taxon>Alphaproteobacteria</taxon>
        <taxon>Rhodobacterales</taxon>
        <taxon>Roseobacteraceae</taxon>
        <taxon>Litoreibacter</taxon>
    </lineage>
</organism>
<keyword evidence="5" id="KW-0443">Lipid metabolism</keyword>
<keyword evidence="7 10" id="KW-0012">Acyltransferase</keyword>
<dbReference type="CDD" id="cd07989">
    <property type="entry name" value="LPLAT_AGPAT-like"/>
    <property type="match status" value="1"/>
</dbReference>
<evidence type="ECO:0000256" key="6">
    <source>
        <dbReference type="ARBA" id="ARBA00023136"/>
    </source>
</evidence>
<dbReference type="EMBL" id="RCCE01000004">
    <property type="protein sequence ID" value="RLJ41721.1"/>
    <property type="molecule type" value="Genomic_DNA"/>
</dbReference>
<dbReference type="PANTHER" id="PTHR23063:SF52">
    <property type="entry name" value="LYSOPHOSPHATIDYLCHOLINE ACYLTRANSFERASE"/>
    <property type="match status" value="1"/>
</dbReference>
<dbReference type="SUPFAM" id="SSF69593">
    <property type="entry name" value="Glycerol-3-phosphate (1)-acyltransferase"/>
    <property type="match status" value="1"/>
</dbReference>
<reference evidence="10 11" key="1">
    <citation type="submission" date="2018-10" db="EMBL/GenBank/DDBJ databases">
        <title>Genomic Encyclopedia of Archaeal and Bacterial Type Strains, Phase II (KMG-II): from individual species to whole genera.</title>
        <authorList>
            <person name="Goeker M."/>
        </authorList>
    </citation>
    <scope>NUCLEOTIDE SEQUENCE [LARGE SCALE GENOMIC DNA]</scope>
    <source>
        <strain evidence="10 11">DSM 29466</strain>
    </source>
</reference>
<evidence type="ECO:0000256" key="8">
    <source>
        <dbReference type="SAM" id="Phobius"/>
    </source>
</evidence>
<feature type="transmembrane region" description="Helical" evidence="8">
    <location>
        <begin position="20"/>
        <end position="45"/>
    </location>
</feature>
<sequence>MSSTWDSGDEPPHRRIGPLGWLRIVLRGVPLAILVFGGLAILLLVRLVERPVHGFHRPWTPHITRLVCRAALFLTGIKFRSEGAPMTKRGAVVANHCSWLDIFALNARKRVYFVSKSEVANWPGIGWLARSTGTVFIDRDPRQARAQKELFEKRLLAGHKLLFFPEGTSSDGIRILPFKSTLFAAFFTPELKDALYVQPVTLSYQPPEEADPRTYGWWGDMDFAPHLLRTLATSPQGAVTVTYHDPLRVSEFSGRKDLAAACEKIVRSGLKLSPEAQAKLSTQR</sequence>
<dbReference type="InterPro" id="IPR002123">
    <property type="entry name" value="Plipid/glycerol_acylTrfase"/>
</dbReference>
<evidence type="ECO:0000256" key="1">
    <source>
        <dbReference type="ARBA" id="ARBA00004370"/>
    </source>
</evidence>
<dbReference type="GO" id="GO:0016746">
    <property type="term" value="F:acyltransferase activity"/>
    <property type="evidence" value="ECO:0007669"/>
    <property type="project" value="UniProtKB-KW"/>
</dbReference>
<evidence type="ECO:0000313" key="10">
    <source>
        <dbReference type="EMBL" id="RLJ41721.1"/>
    </source>
</evidence>
<accession>A0A497VDM8</accession>